<dbReference type="Gene3D" id="3.30.70.100">
    <property type="match status" value="1"/>
</dbReference>
<comment type="caution">
    <text evidence="2">The sequence shown here is derived from an EMBL/GenBank/DDBJ whole genome shotgun (WGS) entry which is preliminary data.</text>
</comment>
<dbReference type="GO" id="GO:0004497">
    <property type="term" value="F:monooxygenase activity"/>
    <property type="evidence" value="ECO:0007669"/>
    <property type="project" value="UniProtKB-KW"/>
</dbReference>
<evidence type="ECO:0000313" key="3">
    <source>
        <dbReference type="Proteomes" id="UP001597059"/>
    </source>
</evidence>
<protein>
    <submittedName>
        <fullName evidence="2">Quinol monooxygenase</fullName>
        <ecNumber evidence="2">1.-.-.-</ecNumber>
    </submittedName>
</protein>
<keyword evidence="2" id="KW-0560">Oxidoreductase</keyword>
<keyword evidence="2" id="KW-0503">Monooxygenase</keyword>
<feature type="domain" description="ABM" evidence="1">
    <location>
        <begin position="12"/>
        <end position="70"/>
    </location>
</feature>
<dbReference type="InterPro" id="IPR011008">
    <property type="entry name" value="Dimeric_a/b-barrel"/>
</dbReference>
<proteinExistence type="predicted"/>
<organism evidence="2 3">
    <name type="scientific">Rhodanobacter aciditrophus</name>
    <dbReference type="NCBI Taxonomy" id="1623218"/>
    <lineage>
        <taxon>Bacteria</taxon>
        <taxon>Pseudomonadati</taxon>
        <taxon>Pseudomonadota</taxon>
        <taxon>Gammaproteobacteria</taxon>
        <taxon>Lysobacterales</taxon>
        <taxon>Rhodanobacteraceae</taxon>
        <taxon>Rhodanobacter</taxon>
    </lineage>
</organism>
<evidence type="ECO:0000259" key="1">
    <source>
        <dbReference type="Pfam" id="PF03992"/>
    </source>
</evidence>
<dbReference type="Pfam" id="PF03992">
    <property type="entry name" value="ABM"/>
    <property type="match status" value="1"/>
</dbReference>
<reference evidence="3" key="1">
    <citation type="journal article" date="2019" name="Int. J. Syst. Evol. Microbiol.">
        <title>The Global Catalogue of Microorganisms (GCM) 10K type strain sequencing project: providing services to taxonomists for standard genome sequencing and annotation.</title>
        <authorList>
            <consortium name="The Broad Institute Genomics Platform"/>
            <consortium name="The Broad Institute Genome Sequencing Center for Infectious Disease"/>
            <person name="Wu L."/>
            <person name="Ma J."/>
        </authorList>
    </citation>
    <scope>NUCLEOTIDE SEQUENCE [LARGE SCALE GENOMIC DNA]</scope>
    <source>
        <strain evidence="3">JCM 30774</strain>
    </source>
</reference>
<dbReference type="RefSeq" id="WP_377367728.1">
    <property type="nucleotide sequence ID" value="NZ_JBHTMN010000012.1"/>
</dbReference>
<sequence length="97" mass="11157">MSKVILQGHIIVPSHVLDDVLEELPTHIALTRKEVGCLVFNVNQSDNYPLRFNVYEEFANSQAFEAHQARVKASRWGKITQQVERCYQVTMEEAVLK</sequence>
<dbReference type="EC" id="1.-.-.-" evidence="2"/>
<keyword evidence="3" id="KW-1185">Reference proteome</keyword>
<name>A0ABW4B1M0_9GAMM</name>
<gene>
    <name evidence="2" type="ORF">ACFQ45_11305</name>
</gene>
<accession>A0ABW4B1M0</accession>
<dbReference type="Proteomes" id="UP001597059">
    <property type="component" value="Unassembled WGS sequence"/>
</dbReference>
<evidence type="ECO:0000313" key="2">
    <source>
        <dbReference type="EMBL" id="MFD1383962.1"/>
    </source>
</evidence>
<dbReference type="EMBL" id="JBHTMN010000012">
    <property type="protein sequence ID" value="MFD1383962.1"/>
    <property type="molecule type" value="Genomic_DNA"/>
</dbReference>
<dbReference type="InterPro" id="IPR007138">
    <property type="entry name" value="ABM_dom"/>
</dbReference>
<dbReference type="SUPFAM" id="SSF54909">
    <property type="entry name" value="Dimeric alpha+beta barrel"/>
    <property type="match status" value="1"/>
</dbReference>